<dbReference type="Proteomes" id="UP000005204">
    <property type="component" value="Unassembled WGS sequence"/>
</dbReference>
<dbReference type="EnsemblMetazoa" id="XM_021350374.2">
    <property type="protein sequence ID" value="XP_021206049.1"/>
    <property type="gene ID" value="LOC110385826"/>
</dbReference>
<evidence type="ECO:0008006" key="5">
    <source>
        <dbReference type="Google" id="ProtNLM"/>
    </source>
</evidence>
<organism evidence="3 4">
    <name type="scientific">Bombyx mori</name>
    <name type="common">Silk moth</name>
    <dbReference type="NCBI Taxonomy" id="7091"/>
    <lineage>
        <taxon>Eukaryota</taxon>
        <taxon>Metazoa</taxon>
        <taxon>Ecdysozoa</taxon>
        <taxon>Arthropoda</taxon>
        <taxon>Hexapoda</taxon>
        <taxon>Insecta</taxon>
        <taxon>Pterygota</taxon>
        <taxon>Neoptera</taxon>
        <taxon>Endopterygota</taxon>
        <taxon>Lepidoptera</taxon>
        <taxon>Glossata</taxon>
        <taxon>Ditrysia</taxon>
        <taxon>Bombycoidea</taxon>
        <taxon>Bombycidae</taxon>
        <taxon>Bombycinae</taxon>
        <taxon>Bombyx</taxon>
    </lineage>
</organism>
<reference evidence="3" key="2">
    <citation type="submission" date="2022-06" db="UniProtKB">
        <authorList>
            <consortium name="EnsemblMetazoa"/>
        </authorList>
    </citation>
    <scope>IDENTIFICATION</scope>
    <source>
        <strain evidence="3">p50T (Dazao)</strain>
    </source>
</reference>
<feature type="chain" id="PRO_5035891328" description="Cuticle protein" evidence="2">
    <location>
        <begin position="18"/>
        <end position="175"/>
    </location>
</feature>
<protein>
    <recommendedName>
        <fullName evidence="5">Cuticle protein</fullName>
    </recommendedName>
</protein>
<feature type="region of interest" description="Disordered" evidence="1">
    <location>
        <begin position="33"/>
        <end position="71"/>
    </location>
</feature>
<keyword evidence="2" id="KW-0732">Signal</keyword>
<feature type="compositionally biased region" description="Basic and acidic residues" evidence="1">
    <location>
        <begin position="36"/>
        <end position="54"/>
    </location>
</feature>
<evidence type="ECO:0000256" key="2">
    <source>
        <dbReference type="SAM" id="SignalP"/>
    </source>
</evidence>
<proteinExistence type="predicted"/>
<name>A0A8R2DLW6_BOMMO</name>
<evidence type="ECO:0000313" key="4">
    <source>
        <dbReference type="Proteomes" id="UP000005204"/>
    </source>
</evidence>
<reference evidence="4" key="1">
    <citation type="journal article" date="2008" name="Insect Biochem. Mol. Biol.">
        <title>The genome of a lepidopteran model insect, the silkworm Bombyx mori.</title>
        <authorList>
            <consortium name="International Silkworm Genome Consortium"/>
        </authorList>
    </citation>
    <scope>NUCLEOTIDE SEQUENCE [LARGE SCALE GENOMIC DNA]</scope>
    <source>
        <strain evidence="4">p50T</strain>
    </source>
</reference>
<evidence type="ECO:0000256" key="1">
    <source>
        <dbReference type="SAM" id="MobiDB-lite"/>
    </source>
</evidence>
<feature type="compositionally biased region" description="Polar residues" evidence="1">
    <location>
        <begin position="55"/>
        <end position="71"/>
    </location>
</feature>
<dbReference type="AlphaFoldDB" id="A0A8R2DLW6"/>
<feature type="signal peptide" evidence="2">
    <location>
        <begin position="1"/>
        <end position="17"/>
    </location>
</feature>
<evidence type="ECO:0000313" key="3">
    <source>
        <dbReference type="EnsemblMetazoa" id="XP_021206049.1"/>
    </source>
</evidence>
<keyword evidence="4" id="KW-1185">Reference proteome</keyword>
<accession>A0A8R2DLW6</accession>
<sequence>MIINLVTLAIYLKFTMGGVLDPALYLVPSPPFTEKSPNEKWSRSDDHRIERDTSTESAPASGYVTNKGNSEETMTTSETFWPFVRSVNYGATIHVPLSFSLSGTYGRPAPGSGIISNTYAAISGLAGGVLSKSALAGNGYNAYVPGSGAVRIYGGDNQPSWGGWGNGKWGHYGKG</sequence>